<accession>A0A4Z2IHK0</accession>
<comment type="caution">
    <text evidence="1">The sequence shown here is derived from an EMBL/GenBank/DDBJ whole genome shotgun (WGS) entry which is preliminary data.</text>
</comment>
<dbReference type="Proteomes" id="UP000314294">
    <property type="component" value="Unassembled WGS sequence"/>
</dbReference>
<evidence type="ECO:0000313" key="2">
    <source>
        <dbReference type="Proteomes" id="UP000314294"/>
    </source>
</evidence>
<sequence>MVTERVNTLMWYSILSAPCRRITGRMETDADDFRRRDIYRGSHLSLSLPELNTRSDKAQIGVAGPSSVICTSSMWMEKSLLLLLASVTRLSSDHLSVPVNRMLERFSHALWVTSSSIRHLSGRHETRV</sequence>
<dbReference type="AlphaFoldDB" id="A0A4Z2IHK0"/>
<name>A0A4Z2IHK0_9TELE</name>
<keyword evidence="2" id="KW-1185">Reference proteome</keyword>
<evidence type="ECO:0000313" key="1">
    <source>
        <dbReference type="EMBL" id="TNN77211.1"/>
    </source>
</evidence>
<dbReference type="EMBL" id="SRLO01000085">
    <property type="protein sequence ID" value="TNN77211.1"/>
    <property type="molecule type" value="Genomic_DNA"/>
</dbReference>
<gene>
    <name evidence="1" type="ORF">EYF80_012518</name>
</gene>
<organism evidence="1 2">
    <name type="scientific">Liparis tanakae</name>
    <name type="common">Tanaka's snailfish</name>
    <dbReference type="NCBI Taxonomy" id="230148"/>
    <lineage>
        <taxon>Eukaryota</taxon>
        <taxon>Metazoa</taxon>
        <taxon>Chordata</taxon>
        <taxon>Craniata</taxon>
        <taxon>Vertebrata</taxon>
        <taxon>Euteleostomi</taxon>
        <taxon>Actinopterygii</taxon>
        <taxon>Neopterygii</taxon>
        <taxon>Teleostei</taxon>
        <taxon>Neoteleostei</taxon>
        <taxon>Acanthomorphata</taxon>
        <taxon>Eupercaria</taxon>
        <taxon>Perciformes</taxon>
        <taxon>Cottioidei</taxon>
        <taxon>Cottales</taxon>
        <taxon>Liparidae</taxon>
        <taxon>Liparis</taxon>
    </lineage>
</organism>
<proteinExistence type="predicted"/>
<protein>
    <submittedName>
        <fullName evidence="1">Uncharacterized protein</fullName>
    </submittedName>
</protein>
<reference evidence="1 2" key="1">
    <citation type="submission" date="2019-03" db="EMBL/GenBank/DDBJ databases">
        <title>First draft genome of Liparis tanakae, snailfish: a comprehensive survey of snailfish specific genes.</title>
        <authorList>
            <person name="Kim W."/>
            <person name="Song I."/>
            <person name="Jeong J.-H."/>
            <person name="Kim D."/>
            <person name="Kim S."/>
            <person name="Ryu S."/>
            <person name="Song J.Y."/>
            <person name="Lee S.K."/>
        </authorList>
    </citation>
    <scope>NUCLEOTIDE SEQUENCE [LARGE SCALE GENOMIC DNA]</scope>
    <source>
        <tissue evidence="1">Muscle</tissue>
    </source>
</reference>